<protein>
    <submittedName>
        <fullName evidence="1">Uncharacterized protein</fullName>
    </submittedName>
</protein>
<evidence type="ECO:0000313" key="1">
    <source>
        <dbReference type="EMBL" id="OXM59609.1"/>
    </source>
</evidence>
<reference evidence="2" key="1">
    <citation type="submission" date="2017-07" db="EMBL/GenBank/DDBJ databases">
        <title>Comparative genome mining reveals phylogenetic distribution patterns of secondary metabolites in Amycolatopsis.</title>
        <authorList>
            <person name="Adamek M."/>
            <person name="Alanjary M."/>
            <person name="Sales-Ortells H."/>
            <person name="Goodfellow M."/>
            <person name="Bull A.T."/>
            <person name="Kalinowski J."/>
            <person name="Ziemert N."/>
        </authorList>
    </citation>
    <scope>NUCLEOTIDE SEQUENCE [LARGE SCALE GENOMIC DNA]</scope>
    <source>
        <strain evidence="2">H5</strain>
    </source>
</reference>
<proteinExistence type="predicted"/>
<accession>A0A229SLI0</accession>
<dbReference type="RefSeq" id="WP_093954070.1">
    <property type="nucleotide sequence ID" value="NZ_NMUL01000078.1"/>
</dbReference>
<sequence length="59" mass="6515">MPRITDNEDGSQTFAVNSRELKGLGEALGHTVRDVEKVLEVVDGPRFRDALSFVKSIVD</sequence>
<organism evidence="1 2">
    <name type="scientific">Amycolatopsis vastitatis</name>
    <dbReference type="NCBI Taxonomy" id="1905142"/>
    <lineage>
        <taxon>Bacteria</taxon>
        <taxon>Bacillati</taxon>
        <taxon>Actinomycetota</taxon>
        <taxon>Actinomycetes</taxon>
        <taxon>Pseudonocardiales</taxon>
        <taxon>Pseudonocardiaceae</taxon>
        <taxon>Amycolatopsis</taxon>
    </lineage>
</organism>
<gene>
    <name evidence="1" type="ORF">CF165_46825</name>
</gene>
<evidence type="ECO:0000313" key="2">
    <source>
        <dbReference type="Proteomes" id="UP000215199"/>
    </source>
</evidence>
<dbReference type="Proteomes" id="UP000215199">
    <property type="component" value="Unassembled WGS sequence"/>
</dbReference>
<dbReference type="EMBL" id="NMUL01000078">
    <property type="protein sequence ID" value="OXM59609.1"/>
    <property type="molecule type" value="Genomic_DNA"/>
</dbReference>
<dbReference type="OrthoDB" id="3399741at2"/>
<name>A0A229SLI0_9PSEU</name>
<keyword evidence="2" id="KW-1185">Reference proteome</keyword>
<comment type="caution">
    <text evidence="1">The sequence shown here is derived from an EMBL/GenBank/DDBJ whole genome shotgun (WGS) entry which is preliminary data.</text>
</comment>
<dbReference type="AlphaFoldDB" id="A0A229SLI0"/>